<keyword evidence="3" id="KW-1185">Reference proteome</keyword>
<reference evidence="2 3" key="2">
    <citation type="submission" date="2018-11" db="EMBL/GenBank/DDBJ databases">
        <authorList>
            <consortium name="Pathogen Informatics"/>
        </authorList>
    </citation>
    <scope>NUCLEOTIDE SEQUENCE [LARGE SCALE GENOMIC DNA]</scope>
    <source>
        <strain evidence="2 3">Costa Rica</strain>
    </source>
</reference>
<protein>
    <submittedName>
        <fullName evidence="4">WWE domain-containing protein</fullName>
    </submittedName>
</protein>
<dbReference type="Proteomes" id="UP000267027">
    <property type="component" value="Unassembled WGS sequence"/>
</dbReference>
<evidence type="ECO:0000313" key="4">
    <source>
        <dbReference type="WBParaSite" id="ACOC_0000484801-mRNA-1"/>
    </source>
</evidence>
<evidence type="ECO:0000313" key="2">
    <source>
        <dbReference type="EMBL" id="VDM56434.1"/>
    </source>
</evidence>
<evidence type="ECO:0000256" key="1">
    <source>
        <dbReference type="SAM" id="MobiDB-lite"/>
    </source>
</evidence>
<proteinExistence type="predicted"/>
<dbReference type="Pfam" id="PF17618">
    <property type="entry name" value="SL4P"/>
    <property type="match status" value="1"/>
</dbReference>
<reference evidence="4" key="1">
    <citation type="submission" date="2017-02" db="UniProtKB">
        <authorList>
            <consortium name="WormBaseParasite"/>
        </authorList>
    </citation>
    <scope>IDENTIFICATION</scope>
</reference>
<evidence type="ECO:0000313" key="3">
    <source>
        <dbReference type="Proteomes" id="UP000267027"/>
    </source>
</evidence>
<feature type="region of interest" description="Disordered" evidence="1">
    <location>
        <begin position="87"/>
        <end position="124"/>
    </location>
</feature>
<sequence>MHSRSMLEAGPDQPAREIGVHFLRQECSTFNYDNPDVLYRQFRREVNRIGGRDARAYWTKGENEVKINDAETLFSVVQGRSTVRIRIQARRSRRDPHLNGDRSSRGVSSEDRVGFAGPRHSNGGSSTMEGWRCLYCGHVRYIGGGDPPPTGYNGLVPPEFEWNGLRSLPVGPLLEQNQASDRASRCRILWRFVPVPYFEDVDMSRPPNGDH</sequence>
<dbReference type="WBParaSite" id="ACOC_0000484801-mRNA-1">
    <property type="protein sequence ID" value="ACOC_0000484801-mRNA-1"/>
    <property type="gene ID" value="ACOC_0000484801"/>
</dbReference>
<organism evidence="4">
    <name type="scientific">Angiostrongylus costaricensis</name>
    <name type="common">Nematode worm</name>
    <dbReference type="NCBI Taxonomy" id="334426"/>
    <lineage>
        <taxon>Eukaryota</taxon>
        <taxon>Metazoa</taxon>
        <taxon>Ecdysozoa</taxon>
        <taxon>Nematoda</taxon>
        <taxon>Chromadorea</taxon>
        <taxon>Rhabditida</taxon>
        <taxon>Rhabditina</taxon>
        <taxon>Rhabditomorpha</taxon>
        <taxon>Strongyloidea</taxon>
        <taxon>Metastrongylidae</taxon>
        <taxon>Angiostrongylus</taxon>
    </lineage>
</organism>
<feature type="compositionally biased region" description="Basic and acidic residues" evidence="1">
    <location>
        <begin position="95"/>
        <end position="113"/>
    </location>
</feature>
<name>A0A0R3PJZ6_ANGCS</name>
<dbReference type="AlphaFoldDB" id="A0A0R3PJZ6"/>
<gene>
    <name evidence="2" type="ORF">ACOC_LOCUS4849</name>
</gene>
<dbReference type="InterPro" id="IPR035127">
    <property type="entry name" value="SL4P"/>
</dbReference>
<dbReference type="EMBL" id="UYYA01003833">
    <property type="protein sequence ID" value="VDM56434.1"/>
    <property type="molecule type" value="Genomic_DNA"/>
</dbReference>
<accession>A0A0R3PJZ6</accession>